<dbReference type="Gene3D" id="3.40.50.150">
    <property type="entry name" value="Vaccinia Virus protein VP39"/>
    <property type="match status" value="1"/>
</dbReference>
<keyword evidence="2" id="KW-1185">Reference proteome</keyword>
<dbReference type="EC" id="2.1.1.222" evidence="1"/>
<accession>A0ABW5XPP2</accession>
<dbReference type="PANTHER" id="PTHR43861:SF6">
    <property type="entry name" value="METHYLTRANSFERASE TYPE 11"/>
    <property type="match status" value="1"/>
</dbReference>
<dbReference type="EMBL" id="JBHUON010000005">
    <property type="protein sequence ID" value="MFD2864285.1"/>
    <property type="molecule type" value="Genomic_DNA"/>
</dbReference>
<dbReference type="Pfam" id="PF13489">
    <property type="entry name" value="Methyltransf_23"/>
    <property type="match status" value="1"/>
</dbReference>
<dbReference type="PANTHER" id="PTHR43861">
    <property type="entry name" value="TRANS-ACONITATE 2-METHYLTRANSFERASE-RELATED"/>
    <property type="match status" value="1"/>
</dbReference>
<dbReference type="InterPro" id="IPR029063">
    <property type="entry name" value="SAM-dependent_MTases_sf"/>
</dbReference>
<keyword evidence="1" id="KW-0489">Methyltransferase</keyword>
<evidence type="ECO:0000313" key="1">
    <source>
        <dbReference type="EMBL" id="MFD2864285.1"/>
    </source>
</evidence>
<dbReference type="GO" id="GO:0102208">
    <property type="term" value="F:2-polyprenyl-6-hydroxyphenol methylase activity"/>
    <property type="evidence" value="ECO:0007669"/>
    <property type="project" value="UniProtKB-EC"/>
</dbReference>
<comment type="caution">
    <text evidence="1">The sequence shown here is derived from an EMBL/GenBank/DDBJ whole genome shotgun (WGS) entry which is preliminary data.</text>
</comment>
<dbReference type="GO" id="GO:0061542">
    <property type="term" value="F:3-demethylubiquinol 3-O-methyltransferase activity"/>
    <property type="evidence" value="ECO:0007669"/>
    <property type="project" value="UniProtKB-EC"/>
</dbReference>
<name>A0ABW5XPP2_9SPHI</name>
<dbReference type="GO" id="GO:0032259">
    <property type="term" value="P:methylation"/>
    <property type="evidence" value="ECO:0007669"/>
    <property type="project" value="UniProtKB-KW"/>
</dbReference>
<protein>
    <submittedName>
        <fullName evidence="1">Class I SAM-dependent methyltransferase</fullName>
        <ecNumber evidence="1">2.1.1.222</ecNumber>
        <ecNumber evidence="1">2.1.1.64</ecNumber>
    </submittedName>
</protein>
<gene>
    <name evidence="1" type="ORF">ACFSYC_06245</name>
</gene>
<dbReference type="SUPFAM" id="SSF53335">
    <property type="entry name" value="S-adenosyl-L-methionine-dependent methyltransferases"/>
    <property type="match status" value="1"/>
</dbReference>
<organism evidence="1 2">
    <name type="scientific">Mucilaginibacter antarcticus</name>
    <dbReference type="NCBI Taxonomy" id="1855725"/>
    <lineage>
        <taxon>Bacteria</taxon>
        <taxon>Pseudomonadati</taxon>
        <taxon>Bacteroidota</taxon>
        <taxon>Sphingobacteriia</taxon>
        <taxon>Sphingobacteriales</taxon>
        <taxon>Sphingobacteriaceae</taxon>
        <taxon>Mucilaginibacter</taxon>
    </lineage>
</organism>
<evidence type="ECO:0000313" key="2">
    <source>
        <dbReference type="Proteomes" id="UP001597601"/>
    </source>
</evidence>
<keyword evidence="1" id="KW-0808">Transferase</keyword>
<dbReference type="EC" id="2.1.1.64" evidence="1"/>
<sequence length="333" mass="38014">MQYQYKPYNAQCPVCTHTANKLLYTVNARQSANHFIQTMGAKEISLDTLAQKIDSLWGKNTASVISCSNCDFVFADPFVAGDAEFYNLLPHSTTANDTNWKWEFEKSFQCISQLAASDANLQLLEIGASTGGFAKRIAKLIKKENIICLEHSAFGVNAIKQAGITAHSWDVRDLNQKGEYANKFNMVCLFQVLEHMDDLDTIFKTFNWVLKPNGRVFIGVPNADKIKFNELNNALLDMPPNHIGRYSDKTFKFLAGKWGFNITETAIEPYTPLDVMKTVMYYQSLQRRQLPPVANTLWYRVNEYIRIKYLRLQAALWHKKLGETLWLQLTKAA</sequence>
<dbReference type="RefSeq" id="WP_377124659.1">
    <property type="nucleotide sequence ID" value="NZ_JBHUON010000005.1"/>
</dbReference>
<dbReference type="CDD" id="cd02440">
    <property type="entry name" value="AdoMet_MTases"/>
    <property type="match status" value="1"/>
</dbReference>
<reference evidence="2" key="1">
    <citation type="journal article" date="2019" name="Int. J. Syst. Evol. Microbiol.">
        <title>The Global Catalogue of Microorganisms (GCM) 10K type strain sequencing project: providing services to taxonomists for standard genome sequencing and annotation.</title>
        <authorList>
            <consortium name="The Broad Institute Genomics Platform"/>
            <consortium name="The Broad Institute Genome Sequencing Center for Infectious Disease"/>
            <person name="Wu L."/>
            <person name="Ma J."/>
        </authorList>
    </citation>
    <scope>NUCLEOTIDE SEQUENCE [LARGE SCALE GENOMIC DNA]</scope>
    <source>
        <strain evidence="2">KCTC 52232</strain>
    </source>
</reference>
<dbReference type="Proteomes" id="UP001597601">
    <property type="component" value="Unassembled WGS sequence"/>
</dbReference>
<proteinExistence type="predicted"/>